<dbReference type="PANTHER" id="PTHR35046">
    <property type="entry name" value="ZINC KNUCKLE (CCHC-TYPE) FAMILY PROTEIN"/>
    <property type="match status" value="1"/>
</dbReference>
<dbReference type="Pfam" id="PF00098">
    <property type="entry name" value="zf-CCHC"/>
    <property type="match status" value="1"/>
</dbReference>
<comment type="caution">
    <text evidence="4">The sequence shown here is derived from an EMBL/GenBank/DDBJ whole genome shotgun (WGS) entry which is preliminary data.</text>
</comment>
<dbReference type="SUPFAM" id="SSF57756">
    <property type="entry name" value="Retrovirus zinc finger-like domains"/>
    <property type="match status" value="1"/>
</dbReference>
<dbReference type="Proteomes" id="UP000237105">
    <property type="component" value="Unassembled WGS sequence"/>
</dbReference>
<feature type="region of interest" description="Disordered" evidence="2">
    <location>
        <begin position="146"/>
        <end position="169"/>
    </location>
</feature>
<dbReference type="GO" id="GO:0008270">
    <property type="term" value="F:zinc ion binding"/>
    <property type="evidence" value="ECO:0007669"/>
    <property type="project" value="UniProtKB-KW"/>
</dbReference>
<reference evidence="5" key="1">
    <citation type="submission" date="2016-06" db="EMBL/GenBank/DDBJ databases">
        <title>Parallel loss of symbiosis genes in relatives of nitrogen-fixing non-legume Parasponia.</title>
        <authorList>
            <person name="Van Velzen R."/>
            <person name="Holmer R."/>
            <person name="Bu F."/>
            <person name="Rutten L."/>
            <person name="Van Zeijl A."/>
            <person name="Liu W."/>
            <person name="Santuari L."/>
            <person name="Cao Q."/>
            <person name="Sharma T."/>
            <person name="Shen D."/>
            <person name="Roswanjaya Y."/>
            <person name="Wardhani T."/>
            <person name="Kalhor M.S."/>
            <person name="Jansen J."/>
            <person name="Van den Hoogen J."/>
            <person name="Gungor B."/>
            <person name="Hartog M."/>
            <person name="Hontelez J."/>
            <person name="Verver J."/>
            <person name="Yang W.-C."/>
            <person name="Schijlen E."/>
            <person name="Repin R."/>
            <person name="Schilthuizen M."/>
            <person name="Schranz E."/>
            <person name="Heidstra R."/>
            <person name="Miyata K."/>
            <person name="Fedorova E."/>
            <person name="Kohlen W."/>
            <person name="Bisseling T."/>
            <person name="Smit S."/>
            <person name="Geurts R."/>
        </authorList>
    </citation>
    <scope>NUCLEOTIDE SEQUENCE [LARGE SCALE GENOMIC DNA]</scope>
    <source>
        <strain evidence="5">cv. WU1-14</strain>
    </source>
</reference>
<protein>
    <submittedName>
        <fullName evidence="4">Zinc finger, CCHC-type</fullName>
    </submittedName>
</protein>
<dbReference type="InterPro" id="IPR001878">
    <property type="entry name" value="Znf_CCHC"/>
</dbReference>
<accession>A0A2P5CEY5</accession>
<dbReference type="SMART" id="SM00343">
    <property type="entry name" value="ZnF_C2HC"/>
    <property type="match status" value="1"/>
</dbReference>
<dbReference type="GO" id="GO:0003676">
    <property type="term" value="F:nucleic acid binding"/>
    <property type="evidence" value="ECO:0007669"/>
    <property type="project" value="InterPro"/>
</dbReference>
<evidence type="ECO:0000256" key="2">
    <source>
        <dbReference type="SAM" id="MobiDB-lite"/>
    </source>
</evidence>
<feature type="region of interest" description="Disordered" evidence="2">
    <location>
        <begin position="56"/>
        <end position="115"/>
    </location>
</feature>
<feature type="compositionally biased region" description="Polar residues" evidence="2">
    <location>
        <begin position="98"/>
        <end position="114"/>
    </location>
</feature>
<keyword evidence="5" id="KW-1185">Reference proteome</keyword>
<keyword evidence="1" id="KW-0479">Metal-binding</keyword>
<evidence type="ECO:0000313" key="5">
    <source>
        <dbReference type="Proteomes" id="UP000237105"/>
    </source>
</evidence>
<evidence type="ECO:0000259" key="3">
    <source>
        <dbReference type="PROSITE" id="PS50158"/>
    </source>
</evidence>
<gene>
    <name evidence="4" type="ORF">PanWU01x14_158320</name>
</gene>
<proteinExistence type="predicted"/>
<dbReference type="Gene3D" id="4.10.60.10">
    <property type="entry name" value="Zinc finger, CCHC-type"/>
    <property type="match status" value="1"/>
</dbReference>
<dbReference type="PANTHER" id="PTHR35046:SF9">
    <property type="entry name" value="RNA-DIRECTED DNA POLYMERASE"/>
    <property type="match status" value="1"/>
</dbReference>
<dbReference type="OrthoDB" id="1731207at2759"/>
<keyword evidence="1" id="KW-0862">Zinc</keyword>
<dbReference type="InterPro" id="IPR036875">
    <property type="entry name" value="Znf_CCHC_sf"/>
</dbReference>
<dbReference type="PROSITE" id="PS50158">
    <property type="entry name" value="ZF_CCHC"/>
    <property type="match status" value="1"/>
</dbReference>
<dbReference type="AlphaFoldDB" id="A0A2P5CEY5"/>
<keyword evidence="1" id="KW-0863">Zinc-finger</keyword>
<feature type="compositionally biased region" description="Acidic residues" evidence="2">
    <location>
        <begin position="147"/>
        <end position="169"/>
    </location>
</feature>
<name>A0A2P5CEY5_PARAD</name>
<evidence type="ECO:0000313" key="4">
    <source>
        <dbReference type="EMBL" id="PON59620.1"/>
    </source>
</evidence>
<sequence>MEIAMIRANMEENREATMARFLNGLNREIANMIEIHHYVELEDLVHMAIKAERQLKRGGIRPRPAPQTSSTVPWRPSYLRKEESSSTSKAKSEPKMATPNTAPQGKSAPTSTRSSEIKCFKCQGRGHIASQCPNKRVMVIRNNGEFGSEDEADCDDMPPLEDASMGDEEFGVDQGEMLGLVV</sequence>
<feature type="compositionally biased region" description="Basic and acidic residues" evidence="2">
    <location>
        <begin position="79"/>
        <end position="94"/>
    </location>
</feature>
<organism evidence="4 5">
    <name type="scientific">Parasponia andersonii</name>
    <name type="common">Sponia andersonii</name>
    <dbReference type="NCBI Taxonomy" id="3476"/>
    <lineage>
        <taxon>Eukaryota</taxon>
        <taxon>Viridiplantae</taxon>
        <taxon>Streptophyta</taxon>
        <taxon>Embryophyta</taxon>
        <taxon>Tracheophyta</taxon>
        <taxon>Spermatophyta</taxon>
        <taxon>Magnoliopsida</taxon>
        <taxon>eudicotyledons</taxon>
        <taxon>Gunneridae</taxon>
        <taxon>Pentapetalae</taxon>
        <taxon>rosids</taxon>
        <taxon>fabids</taxon>
        <taxon>Rosales</taxon>
        <taxon>Cannabaceae</taxon>
        <taxon>Parasponia</taxon>
    </lineage>
</organism>
<dbReference type="EMBL" id="JXTB01000138">
    <property type="protein sequence ID" value="PON59620.1"/>
    <property type="molecule type" value="Genomic_DNA"/>
</dbReference>
<evidence type="ECO:0000256" key="1">
    <source>
        <dbReference type="PROSITE-ProRule" id="PRU00047"/>
    </source>
</evidence>
<feature type="domain" description="CCHC-type" evidence="3">
    <location>
        <begin position="118"/>
        <end position="134"/>
    </location>
</feature>